<reference evidence="5 6" key="1">
    <citation type="submission" date="2021-09" db="EMBL/GenBank/DDBJ databases">
        <title>Genomic insights and catalytic innovation underlie evolution of tropane alkaloids biosynthesis.</title>
        <authorList>
            <person name="Wang Y.-J."/>
            <person name="Tian T."/>
            <person name="Huang J.-P."/>
            <person name="Huang S.-X."/>
        </authorList>
    </citation>
    <scope>NUCLEOTIDE SEQUENCE [LARGE SCALE GENOMIC DNA]</scope>
    <source>
        <strain evidence="5">KIB-2018</strain>
        <tissue evidence="5">Leaf</tissue>
    </source>
</reference>
<comment type="similarity">
    <text evidence="1">Belongs to the 2S seed storage albumins family.</text>
</comment>
<proteinExistence type="inferred from homology"/>
<dbReference type="AlphaFoldDB" id="A0AAV8S5P8"/>
<organism evidence="5 6">
    <name type="scientific">Erythroxylum novogranatense</name>
    <dbReference type="NCBI Taxonomy" id="1862640"/>
    <lineage>
        <taxon>Eukaryota</taxon>
        <taxon>Viridiplantae</taxon>
        <taxon>Streptophyta</taxon>
        <taxon>Embryophyta</taxon>
        <taxon>Tracheophyta</taxon>
        <taxon>Spermatophyta</taxon>
        <taxon>Magnoliopsida</taxon>
        <taxon>eudicotyledons</taxon>
        <taxon>Gunneridae</taxon>
        <taxon>Pentapetalae</taxon>
        <taxon>rosids</taxon>
        <taxon>fabids</taxon>
        <taxon>Malpighiales</taxon>
        <taxon>Erythroxylaceae</taxon>
        <taxon>Erythroxylum</taxon>
    </lineage>
</organism>
<sequence>MAKVARSKEFVVFLLVMVVMISTASALRASITIEELGRSPKESQSQSERCMKQIQEHELSNCRRVIRPSRTLLALPGIEDQQKDQIPLCCKELGKFESRCQCEALKYIVARGSGAESTDYSSTAAYLSDASSSKFSS</sequence>
<dbReference type="EMBL" id="JAIWQS010000156">
    <property type="protein sequence ID" value="KAJ8747521.1"/>
    <property type="molecule type" value="Genomic_DNA"/>
</dbReference>
<keyword evidence="4" id="KW-0732">Signal</keyword>
<dbReference type="GO" id="GO:0045735">
    <property type="term" value="F:nutrient reservoir activity"/>
    <property type="evidence" value="ECO:0007669"/>
    <property type="project" value="UniProtKB-KW"/>
</dbReference>
<name>A0AAV8S5P8_9ROSI</name>
<dbReference type="PANTHER" id="PTHR35496">
    <property type="entry name" value="2S SEED STORAGE PROTEIN 1-RELATED"/>
    <property type="match status" value="1"/>
</dbReference>
<dbReference type="SUPFAM" id="SSF47699">
    <property type="entry name" value="Bifunctional inhibitor/lipid-transfer protein/seed storage 2S albumin"/>
    <property type="match status" value="1"/>
</dbReference>
<dbReference type="Proteomes" id="UP001159364">
    <property type="component" value="Unassembled WGS sequence"/>
</dbReference>
<accession>A0AAV8S5P8</accession>
<evidence type="ECO:0000313" key="5">
    <source>
        <dbReference type="EMBL" id="KAJ8747521.1"/>
    </source>
</evidence>
<dbReference type="Gene3D" id="1.10.110.10">
    <property type="entry name" value="Plant lipid-transfer and hydrophobic proteins"/>
    <property type="match status" value="1"/>
</dbReference>
<evidence type="ECO:0008006" key="7">
    <source>
        <dbReference type="Google" id="ProtNLM"/>
    </source>
</evidence>
<dbReference type="PANTHER" id="PTHR35496:SF4">
    <property type="entry name" value="2S SULFUR-RICH SEED STORAGE PROTEIN 2-LIKE"/>
    <property type="match status" value="1"/>
</dbReference>
<evidence type="ECO:0000313" key="6">
    <source>
        <dbReference type="Proteomes" id="UP001159364"/>
    </source>
</evidence>
<keyword evidence="6" id="KW-1185">Reference proteome</keyword>
<keyword evidence="2" id="KW-0758">Storage protein</keyword>
<evidence type="ECO:0000256" key="3">
    <source>
        <dbReference type="ARBA" id="ARBA00023129"/>
    </source>
</evidence>
<gene>
    <name evidence="5" type="ORF">K2173_009258</name>
</gene>
<protein>
    <recommendedName>
        <fullName evidence="7">Bifunctional inhibitor/plant lipid transfer protein/seed storage helical domain-containing protein</fullName>
    </recommendedName>
</protein>
<evidence type="ECO:0000256" key="2">
    <source>
        <dbReference type="ARBA" id="ARBA00022761"/>
    </source>
</evidence>
<feature type="signal peptide" evidence="4">
    <location>
        <begin position="1"/>
        <end position="26"/>
    </location>
</feature>
<evidence type="ECO:0000256" key="4">
    <source>
        <dbReference type="SAM" id="SignalP"/>
    </source>
</evidence>
<feature type="chain" id="PRO_5043821294" description="Bifunctional inhibitor/plant lipid transfer protein/seed storage helical domain-containing protein" evidence="4">
    <location>
        <begin position="27"/>
        <end position="137"/>
    </location>
</feature>
<dbReference type="InterPro" id="IPR000617">
    <property type="entry name" value="Napin/2SS/CON"/>
</dbReference>
<evidence type="ECO:0000256" key="1">
    <source>
        <dbReference type="ARBA" id="ARBA00008262"/>
    </source>
</evidence>
<keyword evidence="3" id="KW-0708">Seed storage protein</keyword>
<comment type="caution">
    <text evidence="5">The sequence shown here is derived from an EMBL/GenBank/DDBJ whole genome shotgun (WGS) entry which is preliminary data.</text>
</comment>
<dbReference type="InterPro" id="IPR036312">
    <property type="entry name" value="Bifun_inhib/LTP/seed_sf"/>
</dbReference>